<evidence type="ECO:0000256" key="1">
    <source>
        <dbReference type="SAM" id="Coils"/>
    </source>
</evidence>
<evidence type="ECO:0000313" key="2">
    <source>
        <dbReference type="EMBL" id="DAF45964.1"/>
    </source>
</evidence>
<proteinExistence type="predicted"/>
<dbReference type="EMBL" id="BK032529">
    <property type="protein sequence ID" value="DAF45964.1"/>
    <property type="molecule type" value="Genomic_DNA"/>
</dbReference>
<keyword evidence="1" id="KW-0175">Coiled coil</keyword>
<sequence length="78" mass="9332">MEVKELRELTGLNQQKFGDLYSIPKRTLQNWELGVNKCPIYFRLALERMVEEDFQTLEMEKEKLLKRLAEIEKLLSES</sequence>
<protein>
    <submittedName>
        <fullName evidence="2">Putative transcriptional regulator</fullName>
    </submittedName>
</protein>
<dbReference type="SUPFAM" id="SSF47413">
    <property type="entry name" value="lambda repressor-like DNA-binding domains"/>
    <property type="match status" value="1"/>
</dbReference>
<accession>A0A8S5S4L0</accession>
<organism evidence="2">
    <name type="scientific">Myoviridae sp. cthAo37</name>
    <dbReference type="NCBI Taxonomy" id="2827701"/>
    <lineage>
        <taxon>Viruses</taxon>
        <taxon>Duplodnaviria</taxon>
        <taxon>Heunggongvirae</taxon>
        <taxon>Uroviricota</taxon>
        <taxon>Caudoviricetes</taxon>
    </lineage>
</organism>
<dbReference type="InterPro" id="IPR010982">
    <property type="entry name" value="Lambda_DNA-bd_dom_sf"/>
</dbReference>
<feature type="coiled-coil region" evidence="1">
    <location>
        <begin position="47"/>
        <end position="74"/>
    </location>
</feature>
<dbReference type="GO" id="GO:0003677">
    <property type="term" value="F:DNA binding"/>
    <property type="evidence" value="ECO:0007669"/>
    <property type="project" value="InterPro"/>
</dbReference>
<dbReference type="Gene3D" id="1.10.260.40">
    <property type="entry name" value="lambda repressor-like DNA-binding domains"/>
    <property type="match status" value="1"/>
</dbReference>
<name>A0A8S5S4L0_9CAUD</name>
<reference evidence="2" key="1">
    <citation type="journal article" date="2021" name="Proc. Natl. Acad. Sci. U.S.A.">
        <title>A Catalog of Tens of Thousands of Viruses from Human Metagenomes Reveals Hidden Associations with Chronic Diseases.</title>
        <authorList>
            <person name="Tisza M.J."/>
            <person name="Buck C.B."/>
        </authorList>
    </citation>
    <scope>NUCLEOTIDE SEQUENCE</scope>
    <source>
        <strain evidence="2">CthAo37</strain>
    </source>
</reference>